<dbReference type="InterPro" id="IPR036179">
    <property type="entry name" value="Ig-like_dom_sf"/>
</dbReference>
<dbReference type="EMBL" id="QUSF01009062">
    <property type="protein sequence ID" value="RLV62269.1"/>
    <property type="molecule type" value="Genomic_DNA"/>
</dbReference>
<proteinExistence type="predicted"/>
<organism evidence="8 9">
    <name type="scientific">Chloebia gouldiae</name>
    <name type="common">Gouldian finch</name>
    <name type="synonym">Erythrura gouldiae</name>
    <dbReference type="NCBI Taxonomy" id="44316"/>
    <lineage>
        <taxon>Eukaryota</taxon>
        <taxon>Metazoa</taxon>
        <taxon>Chordata</taxon>
        <taxon>Craniata</taxon>
        <taxon>Vertebrata</taxon>
        <taxon>Euteleostomi</taxon>
        <taxon>Archelosauria</taxon>
        <taxon>Archosauria</taxon>
        <taxon>Dinosauria</taxon>
        <taxon>Saurischia</taxon>
        <taxon>Theropoda</taxon>
        <taxon>Coelurosauria</taxon>
        <taxon>Aves</taxon>
        <taxon>Neognathae</taxon>
        <taxon>Neoaves</taxon>
        <taxon>Telluraves</taxon>
        <taxon>Australaves</taxon>
        <taxon>Passeriformes</taxon>
        <taxon>Passeroidea</taxon>
        <taxon>Passeridae</taxon>
        <taxon>Chloebia</taxon>
    </lineage>
</organism>
<keyword evidence="5" id="KW-0393">Immunoglobulin domain</keyword>
<evidence type="ECO:0000256" key="5">
    <source>
        <dbReference type="ARBA" id="ARBA00023319"/>
    </source>
</evidence>
<dbReference type="InterPro" id="IPR013106">
    <property type="entry name" value="Ig_V-set"/>
</dbReference>
<dbReference type="SUPFAM" id="SSF48726">
    <property type="entry name" value="Immunoglobulin"/>
    <property type="match status" value="1"/>
</dbReference>
<evidence type="ECO:0000256" key="1">
    <source>
        <dbReference type="ARBA" id="ARBA00022729"/>
    </source>
</evidence>
<evidence type="ECO:0000256" key="3">
    <source>
        <dbReference type="ARBA" id="ARBA00023130"/>
    </source>
</evidence>
<dbReference type="GO" id="GO:0042605">
    <property type="term" value="F:peptide antigen binding"/>
    <property type="evidence" value="ECO:0007669"/>
    <property type="project" value="TreeGrafter"/>
</dbReference>
<dbReference type="PANTHER" id="PTHR19343:SF26">
    <property type="entry name" value="T CELL RECEPTOR ALPHA VARIABLE 1-1"/>
    <property type="match status" value="1"/>
</dbReference>
<protein>
    <recommendedName>
        <fullName evidence="7">Immunoglobulin V-set domain-containing protein</fullName>
    </recommendedName>
</protein>
<dbReference type="STRING" id="44316.ENSEGOP00005014193"/>
<reference evidence="8 9" key="1">
    <citation type="journal article" date="2018" name="Proc. R. Soc. B">
        <title>A non-coding region near Follistatin controls head colour polymorphism in the Gouldian finch.</title>
        <authorList>
            <person name="Toomey M.B."/>
            <person name="Marques C.I."/>
            <person name="Andrade P."/>
            <person name="Araujo P.M."/>
            <person name="Sabatino S."/>
            <person name="Gazda M.A."/>
            <person name="Afonso S."/>
            <person name="Lopes R.J."/>
            <person name="Corbo J.C."/>
            <person name="Carneiro M."/>
        </authorList>
    </citation>
    <scope>NUCLEOTIDE SEQUENCE [LARGE SCALE GENOMIC DNA]</scope>
    <source>
        <strain evidence="8">Red01</strain>
        <tissue evidence="8">Muscle</tissue>
    </source>
</reference>
<dbReference type="GO" id="GO:0042101">
    <property type="term" value="C:T cell receptor complex"/>
    <property type="evidence" value="ECO:0007669"/>
    <property type="project" value="UniProtKB-KW"/>
</dbReference>
<dbReference type="PANTHER" id="PTHR19343">
    <property type="entry name" value="T CELL RECEPTOR ALPHA VARIABLE 1-2"/>
    <property type="match status" value="1"/>
</dbReference>
<keyword evidence="1" id="KW-0732">Signal</keyword>
<dbReference type="InterPro" id="IPR051006">
    <property type="entry name" value="TCR_variable_domain"/>
</dbReference>
<keyword evidence="2" id="KW-0391">Immunity</keyword>
<feature type="non-terminal residue" evidence="8">
    <location>
        <position position="126"/>
    </location>
</feature>
<evidence type="ECO:0000313" key="9">
    <source>
        <dbReference type="Proteomes" id="UP000276834"/>
    </source>
</evidence>
<feature type="domain" description="Immunoglobulin V-set" evidence="7">
    <location>
        <begin position="9"/>
        <end position="94"/>
    </location>
</feature>
<feature type="non-terminal residue" evidence="8">
    <location>
        <position position="1"/>
    </location>
</feature>
<dbReference type="AlphaFoldDB" id="A0A3L8Q512"/>
<dbReference type="Gene3D" id="2.60.40.10">
    <property type="entry name" value="Immunoglobulins"/>
    <property type="match status" value="1"/>
</dbReference>
<evidence type="ECO:0000256" key="2">
    <source>
        <dbReference type="ARBA" id="ARBA00022859"/>
    </source>
</evidence>
<evidence type="ECO:0000313" key="8">
    <source>
        <dbReference type="EMBL" id="RLV62269.1"/>
    </source>
</evidence>
<dbReference type="Proteomes" id="UP000276834">
    <property type="component" value="Unassembled WGS sequence"/>
</dbReference>
<keyword evidence="9" id="KW-1185">Reference proteome</keyword>
<dbReference type="OrthoDB" id="8947657at2759"/>
<accession>A0A3L8Q512</accession>
<keyword evidence="3" id="KW-1064">Adaptive immunity</keyword>
<dbReference type="GO" id="GO:0002250">
    <property type="term" value="P:adaptive immune response"/>
    <property type="evidence" value="ECO:0007669"/>
    <property type="project" value="UniProtKB-KW"/>
</dbReference>
<keyword evidence="4" id="KW-0675">Receptor</keyword>
<evidence type="ECO:0000256" key="4">
    <source>
        <dbReference type="ARBA" id="ARBA00023170"/>
    </source>
</evidence>
<dbReference type="Pfam" id="PF07686">
    <property type="entry name" value="V-set"/>
    <property type="match status" value="1"/>
</dbReference>
<keyword evidence="6" id="KW-1279">T cell receptor</keyword>
<evidence type="ECO:0000256" key="6">
    <source>
        <dbReference type="ARBA" id="ARBA00043266"/>
    </source>
</evidence>
<evidence type="ECO:0000259" key="7">
    <source>
        <dbReference type="Pfam" id="PF07686"/>
    </source>
</evidence>
<name>A0A3L8Q512_CHLGU</name>
<comment type="caution">
    <text evidence="8">The sequence shown here is derived from an EMBL/GenBank/DDBJ whole genome shotgun (WGS) entry which is preliminary data.</text>
</comment>
<gene>
    <name evidence="8" type="ORF">DV515_00019489</name>
</gene>
<sequence>TTGQDTVTQEDGPVTVKQGHPFHTTCKYQSSNFYALLWYQLRKGQAPQLLSHQAGSGPKHSGRITTRLNTTGKFSVLQLEEVELSDSALYLCALQDTLVQGAASAVQQPRAGRGCVRARRSLGRGP</sequence>
<dbReference type="InterPro" id="IPR013783">
    <property type="entry name" value="Ig-like_fold"/>
</dbReference>